<gene>
    <name evidence="1" type="ORF">MJO28_016115</name>
</gene>
<reference evidence="2" key="1">
    <citation type="journal article" date="2018" name="BMC Genomics">
        <title>Genomic insights into host adaptation between the wheat stripe rust pathogen (Puccinia striiformis f. sp. tritici) and the barley stripe rust pathogen (Puccinia striiformis f. sp. hordei).</title>
        <authorList>
            <person name="Xia C."/>
            <person name="Wang M."/>
            <person name="Yin C."/>
            <person name="Cornejo O.E."/>
            <person name="Hulbert S.H."/>
            <person name="Chen X."/>
        </authorList>
    </citation>
    <scope>NUCLEOTIDE SEQUENCE [LARGE SCALE GENOMIC DNA]</scope>
    <source>
        <strain evidence="2">93-210</strain>
    </source>
</reference>
<accession>A0ACC0DQY0</accession>
<sequence length="109" mass="12352">MQDAEPIRLTLYDLLAFSDTLGPPNCNCAINDHKSSKRDESKQDPSVIPIRLMPHLIDETQDPISTTGAKGLFGGPQFRFDLFGDDQNTEGDNLWDKMVAFKVRSHHWH</sequence>
<name>A0ACC0DQY0_9BASI</name>
<keyword evidence="2" id="KW-1185">Reference proteome</keyword>
<organism evidence="1 2">
    <name type="scientific">Puccinia striiformis f. sp. tritici</name>
    <dbReference type="NCBI Taxonomy" id="168172"/>
    <lineage>
        <taxon>Eukaryota</taxon>
        <taxon>Fungi</taxon>
        <taxon>Dikarya</taxon>
        <taxon>Basidiomycota</taxon>
        <taxon>Pucciniomycotina</taxon>
        <taxon>Pucciniomycetes</taxon>
        <taxon>Pucciniales</taxon>
        <taxon>Pucciniaceae</taxon>
        <taxon>Puccinia</taxon>
    </lineage>
</organism>
<reference evidence="1 2" key="3">
    <citation type="journal article" date="2022" name="Microbiol. Spectr.">
        <title>Folding features and dynamics of 3D genome architecture in plant fungal pathogens.</title>
        <authorList>
            <person name="Xia C."/>
        </authorList>
    </citation>
    <scope>NUCLEOTIDE SEQUENCE [LARGE SCALE GENOMIC DNA]</scope>
    <source>
        <strain evidence="1 2">93-210</strain>
    </source>
</reference>
<proteinExistence type="predicted"/>
<reference evidence="2" key="2">
    <citation type="journal article" date="2018" name="Mol. Plant Microbe Interact.">
        <title>Genome sequence resources for the wheat stripe rust pathogen (Puccinia striiformis f. sp. tritici) and the barley stripe rust pathogen (Puccinia striiformis f. sp. hordei).</title>
        <authorList>
            <person name="Xia C."/>
            <person name="Wang M."/>
            <person name="Yin C."/>
            <person name="Cornejo O.E."/>
            <person name="Hulbert S.H."/>
            <person name="Chen X."/>
        </authorList>
    </citation>
    <scope>NUCLEOTIDE SEQUENCE [LARGE SCALE GENOMIC DNA]</scope>
    <source>
        <strain evidence="2">93-210</strain>
    </source>
</reference>
<dbReference type="EMBL" id="CM045881">
    <property type="protein sequence ID" value="KAI7937216.1"/>
    <property type="molecule type" value="Genomic_DNA"/>
</dbReference>
<evidence type="ECO:0000313" key="2">
    <source>
        <dbReference type="Proteomes" id="UP001060170"/>
    </source>
</evidence>
<evidence type="ECO:0000313" key="1">
    <source>
        <dbReference type="EMBL" id="KAI7937216.1"/>
    </source>
</evidence>
<comment type="caution">
    <text evidence="1">The sequence shown here is derived from an EMBL/GenBank/DDBJ whole genome shotgun (WGS) entry which is preliminary data.</text>
</comment>
<protein>
    <submittedName>
        <fullName evidence="1">Uncharacterized protein</fullName>
    </submittedName>
</protein>
<dbReference type="Proteomes" id="UP001060170">
    <property type="component" value="Chromosome 17"/>
</dbReference>